<protein>
    <submittedName>
        <fullName evidence="1">Uncharacterized protein</fullName>
    </submittedName>
</protein>
<dbReference type="EMBL" id="CAJVCE010000027">
    <property type="protein sequence ID" value="CAG7655921.1"/>
    <property type="molecule type" value="Genomic_DNA"/>
</dbReference>
<organism evidence="1 2">
    <name type="scientific">Paenibacillus allorhizosphaerae</name>
    <dbReference type="NCBI Taxonomy" id="2849866"/>
    <lineage>
        <taxon>Bacteria</taxon>
        <taxon>Bacillati</taxon>
        <taxon>Bacillota</taxon>
        <taxon>Bacilli</taxon>
        <taxon>Bacillales</taxon>
        <taxon>Paenibacillaceae</taxon>
        <taxon>Paenibacillus</taxon>
    </lineage>
</organism>
<reference evidence="1 2" key="1">
    <citation type="submission" date="2021-06" db="EMBL/GenBank/DDBJ databases">
        <authorList>
            <person name="Criscuolo A."/>
        </authorList>
    </citation>
    <scope>NUCLEOTIDE SEQUENCE [LARGE SCALE GENOMIC DNA]</scope>
    <source>
        <strain evidence="2">CIP 111802</strain>
    </source>
</reference>
<proteinExistence type="predicted"/>
<accession>A0ABN7TX61</accession>
<sequence length="174" mass="20095">MKRFAQAVTMRGKLIAALCSIVTLFLAAALFNVWQVKQIKSELERQNRKVELKLTALELKEMVQELNIIASGLEISKNLDFIPVYNEKRKLFESLVARIGATADTEEKVVWRSKLILLTGEFTSTFDVAARLIQDQQISRTDLDKNMEYLYNESQKLMEHIFTYVDSFYVSYAN</sequence>
<gene>
    <name evidence="1" type="ORF">PAECIP111802_06252</name>
</gene>
<evidence type="ECO:0000313" key="1">
    <source>
        <dbReference type="EMBL" id="CAG7655921.1"/>
    </source>
</evidence>
<name>A0ABN7TX61_9BACL</name>
<dbReference type="RefSeq" id="WP_218102438.1">
    <property type="nucleotide sequence ID" value="NZ_CAJVCE010000027.1"/>
</dbReference>
<evidence type="ECO:0000313" key="2">
    <source>
        <dbReference type="Proteomes" id="UP000730618"/>
    </source>
</evidence>
<comment type="caution">
    <text evidence="1">The sequence shown here is derived from an EMBL/GenBank/DDBJ whole genome shotgun (WGS) entry which is preliminary data.</text>
</comment>
<dbReference type="Proteomes" id="UP000730618">
    <property type="component" value="Unassembled WGS sequence"/>
</dbReference>
<keyword evidence="2" id="KW-1185">Reference proteome</keyword>